<dbReference type="RefSeq" id="XP_033526016.1">
    <property type="nucleotide sequence ID" value="XM_033666567.1"/>
</dbReference>
<proteinExistence type="predicted"/>
<evidence type="ECO:0000313" key="3">
    <source>
        <dbReference type="Proteomes" id="UP000799771"/>
    </source>
</evidence>
<dbReference type="EMBL" id="ML977502">
    <property type="protein sequence ID" value="KAF2131629.1"/>
    <property type="molecule type" value="Genomic_DNA"/>
</dbReference>
<gene>
    <name evidence="2" type="ORF">P153DRAFT_355372</name>
</gene>
<feature type="compositionally biased region" description="Polar residues" evidence="1">
    <location>
        <begin position="342"/>
        <end position="363"/>
    </location>
</feature>
<reference evidence="2" key="1">
    <citation type="journal article" date="2020" name="Stud. Mycol.">
        <title>101 Dothideomycetes genomes: a test case for predicting lifestyles and emergence of pathogens.</title>
        <authorList>
            <person name="Haridas S."/>
            <person name="Albert R."/>
            <person name="Binder M."/>
            <person name="Bloem J."/>
            <person name="Labutti K."/>
            <person name="Salamov A."/>
            <person name="Andreopoulos B."/>
            <person name="Baker S."/>
            <person name="Barry K."/>
            <person name="Bills G."/>
            <person name="Bluhm B."/>
            <person name="Cannon C."/>
            <person name="Castanera R."/>
            <person name="Culley D."/>
            <person name="Daum C."/>
            <person name="Ezra D."/>
            <person name="Gonzalez J."/>
            <person name="Henrissat B."/>
            <person name="Kuo A."/>
            <person name="Liang C."/>
            <person name="Lipzen A."/>
            <person name="Lutzoni F."/>
            <person name="Magnuson J."/>
            <person name="Mondo S."/>
            <person name="Nolan M."/>
            <person name="Ohm R."/>
            <person name="Pangilinan J."/>
            <person name="Park H.-J."/>
            <person name="Ramirez L."/>
            <person name="Alfaro M."/>
            <person name="Sun H."/>
            <person name="Tritt A."/>
            <person name="Yoshinaga Y."/>
            <person name="Zwiers L.-H."/>
            <person name="Turgeon B."/>
            <person name="Goodwin S."/>
            <person name="Spatafora J."/>
            <person name="Crous P."/>
            <person name="Grigoriev I."/>
        </authorList>
    </citation>
    <scope>NUCLEOTIDE SEQUENCE</scope>
    <source>
        <strain evidence="2">CBS 119687</strain>
    </source>
</reference>
<feature type="compositionally biased region" description="Polar residues" evidence="1">
    <location>
        <begin position="168"/>
        <end position="190"/>
    </location>
</feature>
<dbReference type="GeneID" id="54406999"/>
<name>A0A6A6AI65_9PLEO</name>
<sequence length="570" mass="63892">MDLGSSFNDDDDSFFYGCLNKTISITTIHESLGLFSLTNNNPKKLAFYTDESDCLHKRIIQIAKSFKVPYNGNQGQLLAELAKENSFSEQLDELEVQYGHAVWGRTHDWQSQATDPFDWDREEDRKRIRFFLRCWIVGYAVRDTGTSSRKGKAKGKAKVEDDEYSDSGVPTTPLITKTSAPSDLPNSATGTRLFPIFNKSPKGVRSTPGNSGLASPNKRKSTDGNGGESSRKTPKVTKGSWTAPVDKCSGLGSPGRASSGRAHSSRRFEDQGRGEATRDTAQIFILSPEGSVESEETLDVDESIREARELFSPTFPATGAEYVHEDYEPCIAGPSGTYHNSRVQDSVIPSDTQNDPPTPTQETAEIDQAPVQYLDSEIPKRVMEPPEATLVNQYPCRERQTRRELFRLLLAYLNNIDQFHPESYDHDAEKWMNTLLSSFWLQDITSLQANVGARFTQLDLALTTWMDMRTRLAEFRIVTGYFGPPDAQWEAHLRGIQGKQDHAQACIAFAKLKDVLEEEHMKAIPHIDEVAFNEDLAMAFDLLTDVKGCNGAEAFKGLSDFNRALFEWFF</sequence>
<evidence type="ECO:0000256" key="1">
    <source>
        <dbReference type="SAM" id="MobiDB-lite"/>
    </source>
</evidence>
<dbReference type="Proteomes" id="UP000799771">
    <property type="component" value="Unassembled WGS sequence"/>
</dbReference>
<feature type="compositionally biased region" description="Basic and acidic residues" evidence="1">
    <location>
        <begin position="266"/>
        <end position="278"/>
    </location>
</feature>
<accession>A0A6A6AI65</accession>
<feature type="compositionally biased region" description="Low complexity" evidence="1">
    <location>
        <begin position="249"/>
        <end position="262"/>
    </location>
</feature>
<protein>
    <submittedName>
        <fullName evidence="2">Uncharacterized protein</fullName>
    </submittedName>
</protein>
<evidence type="ECO:0000313" key="2">
    <source>
        <dbReference type="EMBL" id="KAF2131629.1"/>
    </source>
</evidence>
<feature type="region of interest" description="Disordered" evidence="1">
    <location>
        <begin position="342"/>
        <end position="367"/>
    </location>
</feature>
<keyword evidence="3" id="KW-1185">Reference proteome</keyword>
<dbReference type="AlphaFoldDB" id="A0A6A6AI65"/>
<organism evidence="2 3">
    <name type="scientific">Dothidotthia symphoricarpi CBS 119687</name>
    <dbReference type="NCBI Taxonomy" id="1392245"/>
    <lineage>
        <taxon>Eukaryota</taxon>
        <taxon>Fungi</taxon>
        <taxon>Dikarya</taxon>
        <taxon>Ascomycota</taxon>
        <taxon>Pezizomycotina</taxon>
        <taxon>Dothideomycetes</taxon>
        <taxon>Pleosporomycetidae</taxon>
        <taxon>Pleosporales</taxon>
        <taxon>Dothidotthiaceae</taxon>
        <taxon>Dothidotthia</taxon>
    </lineage>
</organism>
<feature type="region of interest" description="Disordered" evidence="1">
    <location>
        <begin position="145"/>
        <end position="279"/>
    </location>
</feature>
<dbReference type="OrthoDB" id="3672266at2759"/>